<evidence type="ECO:0000313" key="2">
    <source>
        <dbReference type="Proteomes" id="UP001597106"/>
    </source>
</evidence>
<dbReference type="Proteomes" id="UP001597106">
    <property type="component" value="Unassembled WGS sequence"/>
</dbReference>
<evidence type="ECO:0000313" key="1">
    <source>
        <dbReference type="EMBL" id="MFD0928984.1"/>
    </source>
</evidence>
<proteinExistence type="predicted"/>
<organism evidence="1 2">
    <name type="scientific">Methylophilus glucosoxydans</name>
    <dbReference type="NCBI Taxonomy" id="752553"/>
    <lineage>
        <taxon>Bacteria</taxon>
        <taxon>Pseudomonadati</taxon>
        <taxon>Pseudomonadota</taxon>
        <taxon>Betaproteobacteria</taxon>
        <taxon>Nitrosomonadales</taxon>
        <taxon>Methylophilaceae</taxon>
        <taxon>Methylophilus</taxon>
    </lineage>
</organism>
<name>A0ABW3GFJ2_9PROT</name>
<accession>A0ABW3GFJ2</accession>
<keyword evidence="2" id="KW-1185">Reference proteome</keyword>
<gene>
    <name evidence="1" type="ORF">ACFQ1T_04245</name>
</gene>
<dbReference type="RefSeq" id="WP_379074195.1">
    <property type="nucleotide sequence ID" value="NZ_JBHTJW010000002.1"/>
</dbReference>
<sequence>MIARYDYNLPPAHSIVRLQNLSVTEQSRLLPQVFTLAREQYPEWPAEQLPNWLAALADGNANGTKMAVSVVLDAQGEVAAASALELYRNGTAMINYSLARKNAERDSAKRGSAEQSAALIYAATKDMAAGIQALQAQGEPIHFVGKEHHLQSLRAIAGYYAVGQVPIDGPTSLLTRAVKYYEVAYGDPKEVETQARIDHAMMLADPKAGYSQEENVHLWLLGDFIPSAPNKPLAESLRALADTYAQEHSIFREKDIRLDPGYRSLHQLADHLPATATYQQAVQASAVGAAQWLGWIA</sequence>
<protein>
    <submittedName>
        <fullName evidence="1">Uncharacterized protein</fullName>
    </submittedName>
</protein>
<dbReference type="EMBL" id="JBHTJW010000002">
    <property type="protein sequence ID" value="MFD0928984.1"/>
    <property type="molecule type" value="Genomic_DNA"/>
</dbReference>
<reference evidence="2" key="1">
    <citation type="journal article" date="2019" name="Int. J. Syst. Evol. Microbiol.">
        <title>The Global Catalogue of Microorganisms (GCM) 10K type strain sequencing project: providing services to taxonomists for standard genome sequencing and annotation.</title>
        <authorList>
            <consortium name="The Broad Institute Genomics Platform"/>
            <consortium name="The Broad Institute Genome Sequencing Center for Infectious Disease"/>
            <person name="Wu L."/>
            <person name="Ma J."/>
        </authorList>
    </citation>
    <scope>NUCLEOTIDE SEQUENCE [LARGE SCALE GENOMIC DNA]</scope>
    <source>
        <strain evidence="2">CCUG 59685</strain>
    </source>
</reference>
<comment type="caution">
    <text evidence="1">The sequence shown here is derived from an EMBL/GenBank/DDBJ whole genome shotgun (WGS) entry which is preliminary data.</text>
</comment>